<keyword evidence="1" id="KW-1133">Transmembrane helix</keyword>
<keyword evidence="3" id="KW-1185">Reference proteome</keyword>
<evidence type="ECO:0000256" key="1">
    <source>
        <dbReference type="SAM" id="Phobius"/>
    </source>
</evidence>
<evidence type="ECO:0000313" key="2">
    <source>
        <dbReference type="EMBL" id="KAG8385194.1"/>
    </source>
</evidence>
<dbReference type="Proteomes" id="UP000826271">
    <property type="component" value="Unassembled WGS sequence"/>
</dbReference>
<evidence type="ECO:0000313" key="3">
    <source>
        <dbReference type="Proteomes" id="UP000826271"/>
    </source>
</evidence>
<dbReference type="PANTHER" id="PTHR36381:SF1">
    <property type="entry name" value="ETHYLENE-REGULATED TRANSCRIPT 2 (ERT2)"/>
    <property type="match status" value="1"/>
</dbReference>
<proteinExistence type="predicted"/>
<keyword evidence="1" id="KW-0812">Transmembrane</keyword>
<reference evidence="2" key="1">
    <citation type="submission" date="2019-10" db="EMBL/GenBank/DDBJ databases">
        <authorList>
            <person name="Zhang R."/>
            <person name="Pan Y."/>
            <person name="Wang J."/>
            <person name="Ma R."/>
            <person name="Yu S."/>
        </authorList>
    </citation>
    <scope>NUCLEOTIDE SEQUENCE</scope>
    <source>
        <strain evidence="2">LA-IB0</strain>
        <tissue evidence="2">Leaf</tissue>
    </source>
</reference>
<name>A0AAV6XRQ0_9LAMI</name>
<gene>
    <name evidence="2" type="ORF">BUALT_Bualt03G0016500</name>
</gene>
<sequence length="472" mass="52346">MPFPWKKVKTTRISQLVNDHLHHSQRRRDGSSLVVETGFPTSLVDLFMKNREKLKKSSKKKRQTPPIAPVCDVDDSVIDDSSTLNVNPPLISPTPSRSSSILPLPLPCKGVNEIRDVGSSDGGVSVGGDERGRGGINSNGVLLVILKMILVVILALGTDRLTIGITVSAFLLFFLDYAGKRVCLLLKPCAETKLVLMLQRVWRLLRFKEDELDGENCRALMPETQKNESLNRGSFSLEKSGSGCRIREYQHPEPQIYLLTRVEEIQSENELIGCSNFIESLEIQETELKKVVMGKEESFCGVVGSQSKKSKKSKIKSKIKKFVPKNLRKSRKEQGPEKLQVVSVDNVALPEEQEVDQWEIESCSGLSSVSSGRYKKEDCTSAVCAISAVSEVDEKAATNRESEISKAGQNWIYFVICLIVLIGLIKGRLFALLLTVSSCLLLKIARLLSGSFRLYRMFNLLLSGTVSRGVVS</sequence>
<dbReference type="PANTHER" id="PTHR36381">
    <property type="entry name" value="ETHYLENE-REGULATED TRANSCRIPT 2 (ERT2)"/>
    <property type="match status" value="1"/>
</dbReference>
<feature type="transmembrane region" description="Helical" evidence="1">
    <location>
        <begin position="163"/>
        <end position="179"/>
    </location>
</feature>
<organism evidence="2 3">
    <name type="scientific">Buddleja alternifolia</name>
    <dbReference type="NCBI Taxonomy" id="168488"/>
    <lineage>
        <taxon>Eukaryota</taxon>
        <taxon>Viridiplantae</taxon>
        <taxon>Streptophyta</taxon>
        <taxon>Embryophyta</taxon>
        <taxon>Tracheophyta</taxon>
        <taxon>Spermatophyta</taxon>
        <taxon>Magnoliopsida</taxon>
        <taxon>eudicotyledons</taxon>
        <taxon>Gunneridae</taxon>
        <taxon>Pentapetalae</taxon>
        <taxon>asterids</taxon>
        <taxon>lamiids</taxon>
        <taxon>Lamiales</taxon>
        <taxon>Scrophulariaceae</taxon>
        <taxon>Buddlejeae</taxon>
        <taxon>Buddleja</taxon>
    </lineage>
</organism>
<feature type="transmembrane region" description="Helical" evidence="1">
    <location>
        <begin position="410"/>
        <end position="425"/>
    </location>
</feature>
<protein>
    <recommendedName>
        <fullName evidence="4">Ethylene-responsive nuclear protein</fullName>
    </recommendedName>
</protein>
<feature type="transmembrane region" description="Helical" evidence="1">
    <location>
        <begin position="140"/>
        <end position="157"/>
    </location>
</feature>
<dbReference type="AlphaFoldDB" id="A0AAV6XRQ0"/>
<comment type="caution">
    <text evidence="2">The sequence shown here is derived from an EMBL/GenBank/DDBJ whole genome shotgun (WGS) entry which is preliminary data.</text>
</comment>
<accession>A0AAV6XRQ0</accession>
<evidence type="ECO:0008006" key="4">
    <source>
        <dbReference type="Google" id="ProtNLM"/>
    </source>
</evidence>
<dbReference type="EMBL" id="WHWC01000003">
    <property type="protein sequence ID" value="KAG8385194.1"/>
    <property type="molecule type" value="Genomic_DNA"/>
</dbReference>
<keyword evidence="1" id="KW-0472">Membrane</keyword>